<dbReference type="GO" id="GO:0071244">
    <property type="term" value="P:cellular response to carbon dioxide"/>
    <property type="evidence" value="ECO:0007669"/>
    <property type="project" value="TreeGrafter"/>
</dbReference>
<comment type="cofactor">
    <cofactor evidence="7">
        <name>Zn(2+)</name>
        <dbReference type="ChEBI" id="CHEBI:29105"/>
    </cofactor>
    <text evidence="7">Binds 1 zinc ion per subunit.</text>
</comment>
<evidence type="ECO:0000256" key="7">
    <source>
        <dbReference type="PIRSR" id="PIRSR601765-1"/>
    </source>
</evidence>
<evidence type="ECO:0000313" key="9">
    <source>
        <dbReference type="EMBL" id="GMM49696.1"/>
    </source>
</evidence>
<evidence type="ECO:0000256" key="2">
    <source>
        <dbReference type="ARBA" id="ARBA00012925"/>
    </source>
</evidence>
<evidence type="ECO:0000256" key="6">
    <source>
        <dbReference type="ARBA" id="ARBA00048348"/>
    </source>
</evidence>
<dbReference type="EC" id="4.2.1.1" evidence="2 8"/>
<dbReference type="PANTHER" id="PTHR11002">
    <property type="entry name" value="CARBONIC ANHYDRASE"/>
    <property type="match status" value="1"/>
</dbReference>
<evidence type="ECO:0000256" key="3">
    <source>
        <dbReference type="ARBA" id="ARBA00022723"/>
    </source>
</evidence>
<dbReference type="Pfam" id="PF00484">
    <property type="entry name" value="Pro_CA"/>
    <property type="match status" value="1"/>
</dbReference>
<reference evidence="9 10" key="1">
    <citation type="journal article" date="2023" name="Elife">
        <title>Identification of key yeast species and microbe-microbe interactions impacting larval growth of Drosophila in the wild.</title>
        <authorList>
            <person name="Mure A."/>
            <person name="Sugiura Y."/>
            <person name="Maeda R."/>
            <person name="Honda K."/>
            <person name="Sakurai N."/>
            <person name="Takahashi Y."/>
            <person name="Watada M."/>
            <person name="Katoh T."/>
            <person name="Gotoh A."/>
            <person name="Gotoh Y."/>
            <person name="Taniguchi I."/>
            <person name="Nakamura K."/>
            <person name="Hayashi T."/>
            <person name="Katayama T."/>
            <person name="Uemura T."/>
            <person name="Hattori Y."/>
        </authorList>
    </citation>
    <scope>NUCLEOTIDE SEQUENCE [LARGE SCALE GENOMIC DNA]</scope>
    <source>
        <strain evidence="9 10">SB-73</strain>
    </source>
</reference>
<proteinExistence type="inferred from homology"/>
<evidence type="ECO:0000256" key="1">
    <source>
        <dbReference type="ARBA" id="ARBA00006217"/>
    </source>
</evidence>
<dbReference type="AlphaFoldDB" id="A0AAV5RDP9"/>
<keyword evidence="5 8" id="KW-0456">Lyase</keyword>
<comment type="caution">
    <text evidence="9">The sequence shown here is derived from an EMBL/GenBank/DDBJ whole genome shotgun (WGS) entry which is preliminary data.</text>
</comment>
<organism evidence="9 10">
    <name type="scientific">Starmerella bacillaris</name>
    <name type="common">Yeast</name>
    <name type="synonym">Candida zemplinina</name>
    <dbReference type="NCBI Taxonomy" id="1247836"/>
    <lineage>
        <taxon>Eukaryota</taxon>
        <taxon>Fungi</taxon>
        <taxon>Dikarya</taxon>
        <taxon>Ascomycota</taxon>
        <taxon>Saccharomycotina</taxon>
        <taxon>Dipodascomycetes</taxon>
        <taxon>Dipodascales</taxon>
        <taxon>Trichomonascaceae</taxon>
        <taxon>Starmerella</taxon>
    </lineage>
</organism>
<evidence type="ECO:0000313" key="10">
    <source>
        <dbReference type="Proteomes" id="UP001362899"/>
    </source>
</evidence>
<feature type="binding site" evidence="7">
    <location>
        <position position="54"/>
    </location>
    <ligand>
        <name>Zn(2+)</name>
        <dbReference type="ChEBI" id="CHEBI:29105"/>
    </ligand>
</feature>
<dbReference type="InterPro" id="IPR036874">
    <property type="entry name" value="Carbonic_anhydrase_sf"/>
</dbReference>
<dbReference type="Gene3D" id="3.40.1050.10">
    <property type="entry name" value="Carbonic anhydrase"/>
    <property type="match status" value="1"/>
</dbReference>
<feature type="binding site" evidence="7">
    <location>
        <position position="110"/>
    </location>
    <ligand>
        <name>Zn(2+)</name>
        <dbReference type="ChEBI" id="CHEBI:29105"/>
    </ligand>
</feature>
<name>A0AAV5RDP9_STABA</name>
<evidence type="ECO:0000256" key="5">
    <source>
        <dbReference type="ARBA" id="ARBA00023239"/>
    </source>
</evidence>
<dbReference type="SUPFAM" id="SSF53056">
    <property type="entry name" value="beta-carbonic anhydrase, cab"/>
    <property type="match status" value="1"/>
</dbReference>
<dbReference type="EMBL" id="BTGC01000003">
    <property type="protein sequence ID" value="GMM49696.1"/>
    <property type="molecule type" value="Genomic_DNA"/>
</dbReference>
<comment type="function">
    <text evidence="8">Reversible hydration of carbon dioxide.</text>
</comment>
<feature type="binding site" evidence="7">
    <location>
        <position position="107"/>
    </location>
    <ligand>
        <name>Zn(2+)</name>
        <dbReference type="ChEBI" id="CHEBI:29105"/>
    </ligand>
</feature>
<accession>A0AAV5RDP9</accession>
<comment type="similarity">
    <text evidence="1 8">Belongs to the beta-class carbonic anhydrase family.</text>
</comment>
<sequence length="219" mass="24355">MGAFKFNLASLETIEQLLARNKVWAKVTGTQNPGLYESNAKGQNPPVLWIGCADSRISEHALDVLPGEVFVHRNAGNIVSNNDMNCQSILQMAMQVVGCKHIIVCGHTCCKGIEVALTKNKVGGPLEVWLRNLREVRAKYLTQLEAIEDPTEKANAFVKYNVIEQVYNVRKNDYVREHMQSRGVQVHGLVYDVSSGLLDLVDIPECETESIFDLDPSSL</sequence>
<keyword evidence="3 7" id="KW-0479">Metal-binding</keyword>
<dbReference type="GO" id="GO:0005737">
    <property type="term" value="C:cytoplasm"/>
    <property type="evidence" value="ECO:0007669"/>
    <property type="project" value="TreeGrafter"/>
</dbReference>
<keyword evidence="10" id="KW-1185">Reference proteome</keyword>
<protein>
    <recommendedName>
        <fullName evidence="2 8">Carbonic anhydrase</fullName>
        <ecNumber evidence="2 8">4.2.1.1</ecNumber>
    </recommendedName>
    <alternativeName>
        <fullName evidence="8">Carbonate dehydratase</fullName>
    </alternativeName>
</protein>
<dbReference type="InterPro" id="IPR001765">
    <property type="entry name" value="Carbonic_anhydrase"/>
</dbReference>
<dbReference type="GO" id="GO:0008270">
    <property type="term" value="F:zinc ion binding"/>
    <property type="evidence" value="ECO:0007669"/>
    <property type="project" value="UniProtKB-UniRule"/>
</dbReference>
<gene>
    <name evidence="9" type="ORF">DASB73_006540</name>
</gene>
<evidence type="ECO:0000256" key="4">
    <source>
        <dbReference type="ARBA" id="ARBA00022833"/>
    </source>
</evidence>
<evidence type="ECO:0000256" key="8">
    <source>
        <dbReference type="RuleBase" id="RU003956"/>
    </source>
</evidence>
<keyword evidence="4 7" id="KW-0862">Zinc</keyword>
<dbReference type="GO" id="GO:0004089">
    <property type="term" value="F:carbonate dehydratase activity"/>
    <property type="evidence" value="ECO:0007669"/>
    <property type="project" value="UniProtKB-UniRule"/>
</dbReference>
<feature type="binding site" evidence="7">
    <location>
        <position position="52"/>
    </location>
    <ligand>
        <name>Zn(2+)</name>
        <dbReference type="ChEBI" id="CHEBI:29105"/>
    </ligand>
</feature>
<comment type="catalytic activity">
    <reaction evidence="6 8">
        <text>hydrogencarbonate + H(+) = CO2 + H2O</text>
        <dbReference type="Rhea" id="RHEA:10748"/>
        <dbReference type="ChEBI" id="CHEBI:15377"/>
        <dbReference type="ChEBI" id="CHEBI:15378"/>
        <dbReference type="ChEBI" id="CHEBI:16526"/>
        <dbReference type="ChEBI" id="CHEBI:17544"/>
        <dbReference type="EC" id="4.2.1.1"/>
    </reaction>
</comment>
<dbReference type="CDD" id="cd00883">
    <property type="entry name" value="beta_CA_cladeA"/>
    <property type="match status" value="1"/>
</dbReference>
<dbReference type="Proteomes" id="UP001362899">
    <property type="component" value="Unassembled WGS sequence"/>
</dbReference>
<dbReference type="SMART" id="SM00947">
    <property type="entry name" value="Pro_CA"/>
    <property type="match status" value="1"/>
</dbReference>
<dbReference type="GO" id="GO:0034599">
    <property type="term" value="P:cellular response to oxidative stress"/>
    <property type="evidence" value="ECO:0007669"/>
    <property type="project" value="TreeGrafter"/>
</dbReference>
<dbReference type="PANTHER" id="PTHR11002:SF76">
    <property type="entry name" value="CARBONIC ANHYDRASE"/>
    <property type="match status" value="1"/>
</dbReference>